<gene>
    <name evidence="13" type="ORF">SAMN05216233_10829</name>
</gene>
<dbReference type="GO" id="GO:0015031">
    <property type="term" value="P:protein transport"/>
    <property type="evidence" value="ECO:0007669"/>
    <property type="project" value="UniProtKB-KW"/>
</dbReference>
<reference evidence="13 14" key="1">
    <citation type="submission" date="2016-10" db="EMBL/GenBank/DDBJ databases">
        <authorList>
            <person name="de Groot N.N."/>
        </authorList>
    </citation>
    <scope>NUCLEOTIDE SEQUENCE [LARGE SCALE GENOMIC DNA]</scope>
    <source>
        <strain evidence="13 14">AA1</strain>
    </source>
</reference>
<evidence type="ECO:0000256" key="11">
    <source>
        <dbReference type="SAM" id="SignalP"/>
    </source>
</evidence>
<keyword evidence="7" id="KW-0653">Protein transport</keyword>
<keyword evidence="8" id="KW-1133">Transmembrane helix</keyword>
<dbReference type="Gene3D" id="3.30.1150.10">
    <property type="match status" value="1"/>
</dbReference>
<comment type="subcellular location">
    <subcellularLocation>
        <location evidence="1">Cell inner membrane</location>
        <topology evidence="1">Single-pass membrane protein</topology>
        <orientation evidence="1">Periplasmic side</orientation>
    </subcellularLocation>
</comment>
<evidence type="ECO:0000256" key="6">
    <source>
        <dbReference type="ARBA" id="ARBA00022692"/>
    </source>
</evidence>
<dbReference type="GO" id="GO:0098797">
    <property type="term" value="C:plasma membrane protein complex"/>
    <property type="evidence" value="ECO:0007669"/>
    <property type="project" value="TreeGrafter"/>
</dbReference>
<dbReference type="InterPro" id="IPR003538">
    <property type="entry name" value="TonB"/>
</dbReference>
<dbReference type="AlphaFoldDB" id="A0A1G5FF32"/>
<sequence length="254" mass="27314">MNRLTLSAFAAALLHALFFLVPLPTASVAPPSAPTHGTTISVSMTVPSVQAPAPAKAVVKPIPKKTTPPQKKQAQPKKPVKKKKEKKRKQPKRVEPKVAKKKVPVQQPAQEIPRLAPPEVVEDPAPVPDETRAREAEEATVAKNTTQDTEETAEPASAPAMGGVQSDAQPTSVYAPEPRYPKAAIRRGYQGVVLLDILVNGDGHVEEVKLKKSSGHGVLDRSAVKGVKKWRFSASGADNPTWVTLPVRFKLRGI</sequence>
<feature type="compositionally biased region" description="Basic residues" evidence="10">
    <location>
        <begin position="74"/>
        <end position="91"/>
    </location>
</feature>
<proteinExistence type="inferred from homology"/>
<feature type="signal peptide" evidence="11">
    <location>
        <begin position="1"/>
        <end position="26"/>
    </location>
</feature>
<dbReference type="PRINTS" id="PR01374">
    <property type="entry name" value="TONBPROTEIN"/>
</dbReference>
<evidence type="ECO:0000256" key="1">
    <source>
        <dbReference type="ARBA" id="ARBA00004383"/>
    </source>
</evidence>
<feature type="compositionally biased region" description="Low complexity" evidence="10">
    <location>
        <begin position="52"/>
        <end position="73"/>
    </location>
</feature>
<dbReference type="GO" id="GO:0015891">
    <property type="term" value="P:siderophore transport"/>
    <property type="evidence" value="ECO:0007669"/>
    <property type="project" value="InterPro"/>
</dbReference>
<feature type="domain" description="TonB C-terminal" evidence="12">
    <location>
        <begin position="165"/>
        <end position="254"/>
    </location>
</feature>
<dbReference type="Pfam" id="PF03544">
    <property type="entry name" value="TonB_C"/>
    <property type="match status" value="1"/>
</dbReference>
<evidence type="ECO:0000313" key="13">
    <source>
        <dbReference type="EMBL" id="SCY37731.1"/>
    </source>
</evidence>
<dbReference type="NCBIfam" id="TIGR01352">
    <property type="entry name" value="tonB_Cterm"/>
    <property type="match status" value="1"/>
</dbReference>
<dbReference type="Proteomes" id="UP000198870">
    <property type="component" value="Unassembled WGS sequence"/>
</dbReference>
<evidence type="ECO:0000313" key="14">
    <source>
        <dbReference type="Proteomes" id="UP000198870"/>
    </source>
</evidence>
<evidence type="ECO:0000256" key="9">
    <source>
        <dbReference type="ARBA" id="ARBA00023136"/>
    </source>
</evidence>
<organism evidence="13 14">
    <name type="scientific">Desulfoluna spongiiphila</name>
    <dbReference type="NCBI Taxonomy" id="419481"/>
    <lineage>
        <taxon>Bacteria</taxon>
        <taxon>Pseudomonadati</taxon>
        <taxon>Thermodesulfobacteriota</taxon>
        <taxon>Desulfobacteria</taxon>
        <taxon>Desulfobacterales</taxon>
        <taxon>Desulfolunaceae</taxon>
        <taxon>Desulfoluna</taxon>
    </lineage>
</organism>
<dbReference type="OrthoDB" id="5398495at2"/>
<keyword evidence="9" id="KW-0472">Membrane</keyword>
<dbReference type="PANTHER" id="PTHR33446">
    <property type="entry name" value="PROTEIN TONB-RELATED"/>
    <property type="match status" value="1"/>
</dbReference>
<evidence type="ECO:0000259" key="12">
    <source>
        <dbReference type="PROSITE" id="PS52015"/>
    </source>
</evidence>
<evidence type="ECO:0000256" key="5">
    <source>
        <dbReference type="ARBA" id="ARBA00022519"/>
    </source>
</evidence>
<keyword evidence="11" id="KW-0732">Signal</keyword>
<evidence type="ECO:0000256" key="2">
    <source>
        <dbReference type="ARBA" id="ARBA00006555"/>
    </source>
</evidence>
<dbReference type="GO" id="GO:0030288">
    <property type="term" value="C:outer membrane-bounded periplasmic space"/>
    <property type="evidence" value="ECO:0007669"/>
    <property type="project" value="InterPro"/>
</dbReference>
<dbReference type="EMBL" id="FMUX01000008">
    <property type="protein sequence ID" value="SCY37731.1"/>
    <property type="molecule type" value="Genomic_DNA"/>
</dbReference>
<name>A0A1G5FF32_9BACT</name>
<feature type="region of interest" description="Disordered" evidence="10">
    <location>
        <begin position="52"/>
        <end position="175"/>
    </location>
</feature>
<keyword evidence="3" id="KW-0813">Transport</keyword>
<dbReference type="RefSeq" id="WP_092210894.1">
    <property type="nucleotide sequence ID" value="NZ_FMUX01000008.1"/>
</dbReference>
<evidence type="ECO:0000256" key="10">
    <source>
        <dbReference type="SAM" id="MobiDB-lite"/>
    </source>
</evidence>
<feature type="chain" id="PRO_5011500222" evidence="11">
    <location>
        <begin position="27"/>
        <end position="254"/>
    </location>
</feature>
<evidence type="ECO:0000256" key="3">
    <source>
        <dbReference type="ARBA" id="ARBA00022448"/>
    </source>
</evidence>
<keyword evidence="4" id="KW-1003">Cell membrane</keyword>
<dbReference type="STRING" id="419481.SAMN05216233_10829"/>
<dbReference type="PANTHER" id="PTHR33446:SF2">
    <property type="entry name" value="PROTEIN TONB"/>
    <property type="match status" value="1"/>
</dbReference>
<keyword evidence="5" id="KW-0997">Cell inner membrane</keyword>
<keyword evidence="6" id="KW-0812">Transmembrane</keyword>
<evidence type="ECO:0000256" key="8">
    <source>
        <dbReference type="ARBA" id="ARBA00022989"/>
    </source>
</evidence>
<dbReference type="SUPFAM" id="SSF74653">
    <property type="entry name" value="TolA/TonB C-terminal domain"/>
    <property type="match status" value="1"/>
</dbReference>
<accession>A0A1G5FF32</accession>
<evidence type="ECO:0000256" key="4">
    <source>
        <dbReference type="ARBA" id="ARBA00022475"/>
    </source>
</evidence>
<evidence type="ECO:0000256" key="7">
    <source>
        <dbReference type="ARBA" id="ARBA00022927"/>
    </source>
</evidence>
<dbReference type="PROSITE" id="PS52015">
    <property type="entry name" value="TONB_CTD"/>
    <property type="match status" value="1"/>
</dbReference>
<dbReference type="InterPro" id="IPR037682">
    <property type="entry name" value="TonB_C"/>
</dbReference>
<protein>
    <submittedName>
        <fullName evidence="13">Outer membrane transport energization protein TonB</fullName>
    </submittedName>
</protein>
<dbReference type="GO" id="GO:0055085">
    <property type="term" value="P:transmembrane transport"/>
    <property type="evidence" value="ECO:0007669"/>
    <property type="project" value="InterPro"/>
</dbReference>
<dbReference type="GO" id="GO:0031992">
    <property type="term" value="F:energy transducer activity"/>
    <property type="evidence" value="ECO:0007669"/>
    <property type="project" value="InterPro"/>
</dbReference>
<keyword evidence="14" id="KW-1185">Reference proteome</keyword>
<dbReference type="InterPro" id="IPR006260">
    <property type="entry name" value="TonB/TolA_C"/>
</dbReference>
<dbReference type="InterPro" id="IPR051045">
    <property type="entry name" value="TonB-dependent_transducer"/>
</dbReference>
<comment type="similarity">
    <text evidence="2">Belongs to the TonB family.</text>
</comment>